<protein>
    <submittedName>
        <fullName evidence="6">Pimeloyl-ACP methyl ester carboxylesterase</fullName>
    </submittedName>
</protein>
<dbReference type="Proteomes" id="UP000572635">
    <property type="component" value="Unassembled WGS sequence"/>
</dbReference>
<accession>A0A7W8QP02</accession>
<dbReference type="InterPro" id="IPR029058">
    <property type="entry name" value="AB_hydrolase_fold"/>
</dbReference>
<name>A0A7W8QP02_9ACTN</name>
<evidence type="ECO:0000256" key="2">
    <source>
        <dbReference type="ARBA" id="ARBA00022797"/>
    </source>
</evidence>
<comment type="similarity">
    <text evidence="1">Belongs to the peptidase S33 family.</text>
</comment>
<feature type="active site" description="Nucleophile" evidence="4">
    <location>
        <position position="180"/>
    </location>
</feature>
<dbReference type="AlphaFoldDB" id="A0A7W8QP02"/>
<dbReference type="PIRSF" id="PIRSF001112">
    <property type="entry name" value="Epoxide_hydrolase"/>
    <property type="match status" value="1"/>
</dbReference>
<organism evidence="6 7">
    <name type="scientific">Nocardiopsis composta</name>
    <dbReference type="NCBI Taxonomy" id="157465"/>
    <lineage>
        <taxon>Bacteria</taxon>
        <taxon>Bacillati</taxon>
        <taxon>Actinomycetota</taxon>
        <taxon>Actinomycetes</taxon>
        <taxon>Streptosporangiales</taxon>
        <taxon>Nocardiopsidaceae</taxon>
        <taxon>Nocardiopsis</taxon>
    </lineage>
</organism>
<feature type="active site" description="Proton acceptor" evidence="4">
    <location>
        <position position="350"/>
    </location>
</feature>
<dbReference type="PANTHER" id="PTHR21661:SF35">
    <property type="entry name" value="EPOXIDE HYDROLASE"/>
    <property type="match status" value="1"/>
</dbReference>
<dbReference type="InterPro" id="IPR010497">
    <property type="entry name" value="Epoxide_hydro_N"/>
</dbReference>
<feature type="domain" description="Epoxide hydrolase N-terminal" evidence="5">
    <location>
        <begin position="7"/>
        <end position="111"/>
    </location>
</feature>
<keyword evidence="3" id="KW-0378">Hydrolase</keyword>
<comment type="caution">
    <text evidence="6">The sequence shown here is derived from an EMBL/GenBank/DDBJ whole genome shotgun (WGS) entry which is preliminary data.</text>
</comment>
<sequence>MNDDTGIRPYRVAIPDEDLADLRDRLARARWAPEPAGGKGYGVPTARVRELAEYWRDRYDWRAWEARLNEYPQYTTVVDGTRVHFLHVRSALPGAIPLVLSHGWPGSVYEYLNVLGPLTDPARHGLDTGIAFDLVVPSLPGFGFSGPTPDTGWGVQRIARAWLELMARLGYERFGAVGNDWGSGISVELGRIAPDRVIGAHVTQSWCEPPEDAPGLVERLSPRDRAAMRAWNDYLENEAAYGIVQGQQPQTLAHALCDSPVGLLGWNAQAMHEHGLDTEAILTHASVHWLTGTAGSALRIYAEELRDPPADRSAFPLAVAQFPGDLPSVRAFTEHNHDLRSWTEFDRGGHYAAYEVPDLLAGDVRRFFSSLRDG</sequence>
<dbReference type="Pfam" id="PF06441">
    <property type="entry name" value="EHN"/>
    <property type="match status" value="1"/>
</dbReference>
<evidence type="ECO:0000256" key="1">
    <source>
        <dbReference type="ARBA" id="ARBA00010088"/>
    </source>
</evidence>
<gene>
    <name evidence="6" type="ORF">HDA36_003583</name>
</gene>
<evidence type="ECO:0000259" key="5">
    <source>
        <dbReference type="Pfam" id="PF06441"/>
    </source>
</evidence>
<dbReference type="SUPFAM" id="SSF53474">
    <property type="entry name" value="alpha/beta-Hydrolases"/>
    <property type="match status" value="1"/>
</dbReference>
<dbReference type="RefSeq" id="WP_184393301.1">
    <property type="nucleotide sequence ID" value="NZ_BAAAJD010000130.1"/>
</dbReference>
<dbReference type="InterPro" id="IPR016292">
    <property type="entry name" value="Epoxide_hydrolase"/>
</dbReference>
<dbReference type="GO" id="GO:0004301">
    <property type="term" value="F:epoxide hydrolase activity"/>
    <property type="evidence" value="ECO:0007669"/>
    <property type="project" value="TreeGrafter"/>
</dbReference>
<keyword evidence="2" id="KW-0058">Aromatic hydrocarbons catabolism</keyword>
<keyword evidence="7" id="KW-1185">Reference proteome</keyword>
<dbReference type="EMBL" id="JACHDB010000001">
    <property type="protein sequence ID" value="MBB5433499.1"/>
    <property type="molecule type" value="Genomic_DNA"/>
</dbReference>
<dbReference type="PRINTS" id="PR00412">
    <property type="entry name" value="EPOXHYDRLASE"/>
</dbReference>
<evidence type="ECO:0000313" key="6">
    <source>
        <dbReference type="EMBL" id="MBB5433499.1"/>
    </source>
</evidence>
<evidence type="ECO:0000256" key="4">
    <source>
        <dbReference type="PIRSR" id="PIRSR001112-1"/>
    </source>
</evidence>
<dbReference type="GO" id="GO:0097176">
    <property type="term" value="P:epoxide metabolic process"/>
    <property type="evidence" value="ECO:0007669"/>
    <property type="project" value="TreeGrafter"/>
</dbReference>
<dbReference type="Gene3D" id="3.40.50.1820">
    <property type="entry name" value="alpha/beta hydrolase"/>
    <property type="match status" value="1"/>
</dbReference>
<evidence type="ECO:0000256" key="3">
    <source>
        <dbReference type="ARBA" id="ARBA00022801"/>
    </source>
</evidence>
<feature type="active site" description="Proton donor" evidence="4">
    <location>
        <position position="301"/>
    </location>
</feature>
<dbReference type="InterPro" id="IPR000639">
    <property type="entry name" value="Epox_hydrolase-like"/>
</dbReference>
<reference evidence="6 7" key="1">
    <citation type="submission" date="2020-08" db="EMBL/GenBank/DDBJ databases">
        <title>Sequencing the genomes of 1000 actinobacteria strains.</title>
        <authorList>
            <person name="Klenk H.-P."/>
        </authorList>
    </citation>
    <scope>NUCLEOTIDE SEQUENCE [LARGE SCALE GENOMIC DNA]</scope>
    <source>
        <strain evidence="6 7">DSM 44551</strain>
    </source>
</reference>
<evidence type="ECO:0000313" key="7">
    <source>
        <dbReference type="Proteomes" id="UP000572635"/>
    </source>
</evidence>
<dbReference type="PANTHER" id="PTHR21661">
    <property type="entry name" value="EPOXIDE HYDROLASE 1-RELATED"/>
    <property type="match status" value="1"/>
</dbReference>
<proteinExistence type="inferred from homology"/>